<dbReference type="InterPro" id="IPR051808">
    <property type="entry name" value="Type_IV_pilus_biogenesis"/>
</dbReference>
<dbReference type="Pfam" id="PF21305">
    <property type="entry name" value="type_II_gspD_N0"/>
    <property type="match status" value="1"/>
</dbReference>
<dbReference type="InterPro" id="IPR001775">
    <property type="entry name" value="GspD/PilQ"/>
</dbReference>
<dbReference type="Pfam" id="PF11741">
    <property type="entry name" value="AMIN"/>
    <property type="match status" value="1"/>
</dbReference>
<dbReference type="EMBL" id="JAACAK010000012">
    <property type="protein sequence ID" value="NIR73757.1"/>
    <property type="molecule type" value="Genomic_DNA"/>
</dbReference>
<dbReference type="PANTHER" id="PTHR30604:SF1">
    <property type="entry name" value="DNA UTILIZATION PROTEIN HOFQ"/>
    <property type="match status" value="1"/>
</dbReference>
<evidence type="ECO:0000313" key="13">
    <source>
        <dbReference type="Proteomes" id="UP000702544"/>
    </source>
</evidence>
<keyword evidence="2" id="KW-0812">Transmembrane</keyword>
<dbReference type="GO" id="GO:0009306">
    <property type="term" value="P:protein secretion"/>
    <property type="evidence" value="ECO:0007669"/>
    <property type="project" value="InterPro"/>
</dbReference>
<sequence>MMLHTLILILAAAAANDPAAVTELRIEPVAGYTEVVVRTSGEVGYSDFLLTEPPRLIVDLKGARHALGRANFEDIRRGGVVRVRTSQFRDDVVRIVVELTEPTSYTLTRQGSEIRVSFPNPEGMTFDSWASRREDTAPAAAPTPVPLPEAAEARPTPRRTQQQQQQTTGTFRQEQTPVSQMPRITVTFENTDIRDVLNNFADFTGKSFVPGSGVEGTVTANIRNQPWDLALKAILDAQGLTAVETGTGIIRVDRLENLQERQQLVQLQTQIFKINYAPVTELAQAIQPAISDRGKIIANEATNSIIVTDLEENLEITQQLITDLDVRTPQVVISAKIIFVDRSDIEELGIAWDLKDTGGNQLNELNPGPSTDPRDWELVDADFDGVPETVVKPLSQVDQLSFSGSSVAALANARERLVLPALQLLTSAALGDFRLFTFIEALERQDLSDIVAAPTIQTMDNQAADILVGERTPIRIVDYGAGGAAGGGQAGQAAQAQFPQSTVQLQETGIKLEVTPHITHDRRIVLDLHAERSGVQVAPGDIGFVFQTQEGNTRLILADGETGVIGGLTVSEVTETESGIPILMDLPLVGGLFRTRRSDEGKQDLLILVTPHIVDEAVSSN</sequence>
<feature type="domain" description="AMIN" evidence="10">
    <location>
        <begin position="24"/>
        <end position="117"/>
    </location>
</feature>
<feature type="region of interest" description="Disordered" evidence="7">
    <location>
        <begin position="134"/>
        <end position="177"/>
    </location>
</feature>
<reference evidence="12 13" key="1">
    <citation type="submission" date="2020-01" db="EMBL/GenBank/DDBJ databases">
        <title>Genomes assembled from Gulf of Kutch pelagic sediment metagenomes.</title>
        <authorList>
            <person name="Chandrashekar M."/>
            <person name="Mahajan M.S."/>
            <person name="Dave K.J."/>
            <person name="Vatsa P."/>
            <person name="Nathani N.M."/>
        </authorList>
    </citation>
    <scope>NUCLEOTIDE SEQUENCE [LARGE SCALE GENOMIC DNA]</scope>
    <source>
        <strain evidence="12">KS3-K002</strain>
    </source>
</reference>
<evidence type="ECO:0000256" key="2">
    <source>
        <dbReference type="ARBA" id="ARBA00022692"/>
    </source>
</evidence>
<dbReference type="InterPro" id="IPR049371">
    <property type="entry name" value="GspD-like_N0"/>
</dbReference>
<comment type="caution">
    <text evidence="12">The sequence shown here is derived from an EMBL/GenBank/DDBJ whole genome shotgun (WGS) entry which is preliminary data.</text>
</comment>
<dbReference type="InterPro" id="IPR021731">
    <property type="entry name" value="AMIN_dom"/>
</dbReference>
<dbReference type="GO" id="GO:0009279">
    <property type="term" value="C:cell outer membrane"/>
    <property type="evidence" value="ECO:0007669"/>
    <property type="project" value="UniProtKB-SubCell"/>
</dbReference>
<comment type="subcellular location">
    <subcellularLocation>
        <location evidence="6">Cell outer membrane</location>
    </subcellularLocation>
    <subcellularLocation>
        <location evidence="1">Membrane</location>
    </subcellularLocation>
</comment>
<evidence type="ECO:0000256" key="3">
    <source>
        <dbReference type="ARBA" id="ARBA00022729"/>
    </source>
</evidence>
<feature type="domain" description="Type II/III secretion system secretin-like" evidence="8">
    <location>
        <begin position="441"/>
        <end position="615"/>
    </location>
</feature>
<dbReference type="InterPro" id="IPR005644">
    <property type="entry name" value="NolW-like"/>
</dbReference>
<feature type="compositionally biased region" description="Low complexity" evidence="7">
    <location>
        <begin position="148"/>
        <end position="176"/>
    </location>
</feature>
<proteinExistence type="inferred from homology"/>
<dbReference type="Proteomes" id="UP000702544">
    <property type="component" value="Unassembled WGS sequence"/>
</dbReference>
<organism evidence="12 13">
    <name type="scientific">Candidatus Kutchimonas denitrificans</name>
    <dbReference type="NCBI Taxonomy" id="3056748"/>
    <lineage>
        <taxon>Bacteria</taxon>
        <taxon>Pseudomonadati</taxon>
        <taxon>Gemmatimonadota</taxon>
        <taxon>Gemmatimonadia</taxon>
        <taxon>Candidatus Palauibacterales</taxon>
        <taxon>Candidatus Palauibacteraceae</taxon>
        <taxon>Candidatus Kutchimonas</taxon>
    </lineage>
</organism>
<accession>A0AAE5C9S7</accession>
<dbReference type="Pfam" id="PF00263">
    <property type="entry name" value="Secretin"/>
    <property type="match status" value="1"/>
</dbReference>
<feature type="domain" description="GspD-like N0" evidence="11">
    <location>
        <begin position="187"/>
        <end position="252"/>
    </location>
</feature>
<evidence type="ECO:0000256" key="1">
    <source>
        <dbReference type="ARBA" id="ARBA00004370"/>
    </source>
</evidence>
<dbReference type="AlphaFoldDB" id="A0AAE5C9S7"/>
<dbReference type="Pfam" id="PF03958">
    <property type="entry name" value="Secretin_N"/>
    <property type="match status" value="1"/>
</dbReference>
<protein>
    <submittedName>
        <fullName evidence="12">AMIN domain-containing protein</fullName>
    </submittedName>
</protein>
<evidence type="ECO:0000259" key="11">
    <source>
        <dbReference type="Pfam" id="PF21305"/>
    </source>
</evidence>
<dbReference type="Gene3D" id="3.30.1370.120">
    <property type="match status" value="1"/>
</dbReference>
<feature type="domain" description="NolW-like" evidence="9">
    <location>
        <begin position="269"/>
        <end position="330"/>
    </location>
</feature>
<evidence type="ECO:0000259" key="10">
    <source>
        <dbReference type="Pfam" id="PF11741"/>
    </source>
</evidence>
<gene>
    <name evidence="12" type="ORF">GWO12_01380</name>
</gene>
<evidence type="ECO:0000313" key="12">
    <source>
        <dbReference type="EMBL" id="NIR73757.1"/>
    </source>
</evidence>
<keyword evidence="6" id="KW-0813">Transport</keyword>
<dbReference type="PANTHER" id="PTHR30604">
    <property type="entry name" value="PROTEIN TRANSPORT PROTEIN HOFQ"/>
    <property type="match status" value="1"/>
</dbReference>
<evidence type="ECO:0000256" key="5">
    <source>
        <dbReference type="RuleBase" id="RU004003"/>
    </source>
</evidence>
<dbReference type="InterPro" id="IPR038591">
    <property type="entry name" value="NolW-like_sf"/>
</dbReference>
<evidence type="ECO:0000259" key="9">
    <source>
        <dbReference type="Pfam" id="PF03958"/>
    </source>
</evidence>
<dbReference type="Gene3D" id="3.30.1370.130">
    <property type="match status" value="1"/>
</dbReference>
<keyword evidence="3" id="KW-0732">Signal</keyword>
<evidence type="ECO:0000256" key="4">
    <source>
        <dbReference type="ARBA" id="ARBA00023136"/>
    </source>
</evidence>
<dbReference type="InterPro" id="IPR004846">
    <property type="entry name" value="T2SS/T3SS_dom"/>
</dbReference>
<keyword evidence="4" id="KW-0472">Membrane</keyword>
<dbReference type="Gene3D" id="2.60.40.3500">
    <property type="match status" value="1"/>
</dbReference>
<evidence type="ECO:0000256" key="7">
    <source>
        <dbReference type="SAM" id="MobiDB-lite"/>
    </source>
</evidence>
<name>A0AAE5C9S7_9BACT</name>
<evidence type="ECO:0000256" key="6">
    <source>
        <dbReference type="RuleBase" id="RU004004"/>
    </source>
</evidence>
<evidence type="ECO:0000259" key="8">
    <source>
        <dbReference type="Pfam" id="PF00263"/>
    </source>
</evidence>
<comment type="similarity">
    <text evidence="5">Belongs to the bacterial secretin family.</text>
</comment>
<dbReference type="PRINTS" id="PR00811">
    <property type="entry name" value="BCTERIALGSPD"/>
</dbReference>